<reference evidence="10 11" key="1">
    <citation type="submission" date="2011-08" db="EMBL/GenBank/DDBJ databases">
        <title>The Genome Sequence of Plasmodium vivax India VII.</title>
        <authorList>
            <consortium name="The Broad Institute Genome Sequencing Platform"/>
            <consortium name="The Broad Institute Genome Sequencing Center for Infectious Disease"/>
            <person name="Neafsey D."/>
            <person name="Carlton J."/>
            <person name="Barnwell J."/>
            <person name="Collins W."/>
            <person name="Escalante A."/>
            <person name="Mullikin J."/>
            <person name="Saul A."/>
            <person name="Guigo R."/>
            <person name="Camara F."/>
            <person name="Young S.K."/>
            <person name="Zeng Q."/>
            <person name="Gargeya S."/>
            <person name="Fitzgerald M."/>
            <person name="Haas B."/>
            <person name="Abouelleil A."/>
            <person name="Alvarado L."/>
            <person name="Arachchi H.M."/>
            <person name="Berlin A."/>
            <person name="Brown A."/>
            <person name="Chapman S.B."/>
            <person name="Chen Z."/>
            <person name="Dunbar C."/>
            <person name="Freedman E."/>
            <person name="Gearin G."/>
            <person name="Gellesch M."/>
            <person name="Goldberg J."/>
            <person name="Griggs A."/>
            <person name="Gujja S."/>
            <person name="Heiman D."/>
            <person name="Howarth C."/>
            <person name="Larson L."/>
            <person name="Lui A."/>
            <person name="MacDonald P.J.P."/>
            <person name="Montmayeur A."/>
            <person name="Murphy C."/>
            <person name="Neiman D."/>
            <person name="Pearson M."/>
            <person name="Priest M."/>
            <person name="Roberts A."/>
            <person name="Saif S."/>
            <person name="Shea T."/>
            <person name="Shenoy N."/>
            <person name="Sisk P."/>
            <person name="Stolte C."/>
            <person name="Sykes S."/>
            <person name="Wortman J."/>
            <person name="Nusbaum C."/>
            <person name="Birren B."/>
        </authorList>
    </citation>
    <scope>NUCLEOTIDE SEQUENCE [LARGE SCALE GENOMIC DNA]</scope>
    <source>
        <strain evidence="10 11">India VII</strain>
    </source>
</reference>
<feature type="domain" description="Palmitoyltransferase DHHC" evidence="9">
    <location>
        <begin position="243"/>
        <end position="368"/>
    </location>
</feature>
<dbReference type="InterPro" id="IPR001594">
    <property type="entry name" value="Palmitoyltrfase_DHHC"/>
</dbReference>
<feature type="compositionally biased region" description="Basic residues" evidence="8">
    <location>
        <begin position="34"/>
        <end position="46"/>
    </location>
</feature>
<evidence type="ECO:0000256" key="2">
    <source>
        <dbReference type="ARBA" id="ARBA00022679"/>
    </source>
</evidence>
<accession>A0A0J9SBM0</accession>
<sequence length="437" mass="51090">MLNANGEKGTEDTLDDDSKIIVVSDKTDSGGDTKKKKKKNKQKKKRSDSSRKYSTDKTIINLTKSVKNEIVQETSTADKISKATNDETTAGYSDDYVGEYTGEYAGEYTGECTSEYAAEHTGRQNNAEEIFTIQNNRSKFVRLLPVFFIFLVLFVIYLIYLMYHCLPLMLRSHRKVYVNYDWKRGITEVAIFHVCLIMYLVNYLLSIVVAPGSIPNTDEWEIKDHQENYADHMDSYLLEKKKTGERRYCKWCCKFKPDRTHHCRVCKKCILKMDHHCPWIYNCVGYNNHKYFMLSLIYCCVTTVFVSITMFNSVRDAISHKETPFNELFLLLFGETLNSFLALIITCFLFFHIWLMFKAMTTIEFCEKQTNYQNQSYSKYYNKGMYQNFKDVFGESPFLWFLPIDNRKGDGINFIKRYSKDYSGKTSEETIPIKSSC</sequence>
<comment type="subcellular location">
    <subcellularLocation>
        <location evidence="1">Membrane</location>
        <topology evidence="1">Multi-pass membrane protein</topology>
    </subcellularLocation>
</comment>
<feature type="compositionally biased region" description="Basic and acidic residues" evidence="8">
    <location>
        <begin position="8"/>
        <end position="33"/>
    </location>
</feature>
<dbReference type="PROSITE" id="PS50216">
    <property type="entry name" value="DHHC"/>
    <property type="match status" value="1"/>
</dbReference>
<name>A0A0J9SBM0_PLAVI</name>
<feature type="transmembrane region" description="Helical" evidence="7">
    <location>
        <begin position="143"/>
        <end position="170"/>
    </location>
</feature>
<feature type="transmembrane region" description="Helical" evidence="7">
    <location>
        <begin position="291"/>
        <end position="311"/>
    </location>
</feature>
<feature type="transmembrane region" description="Helical" evidence="7">
    <location>
        <begin position="190"/>
        <end position="210"/>
    </location>
</feature>
<organism evidence="10 11">
    <name type="scientific">Plasmodium vivax India VII</name>
    <dbReference type="NCBI Taxonomy" id="1077284"/>
    <lineage>
        <taxon>Eukaryota</taxon>
        <taxon>Sar</taxon>
        <taxon>Alveolata</taxon>
        <taxon>Apicomplexa</taxon>
        <taxon>Aconoidasida</taxon>
        <taxon>Haemosporida</taxon>
        <taxon>Plasmodiidae</taxon>
        <taxon>Plasmodium</taxon>
        <taxon>Plasmodium (Plasmodium)</taxon>
    </lineage>
</organism>
<evidence type="ECO:0000259" key="9">
    <source>
        <dbReference type="Pfam" id="PF01529"/>
    </source>
</evidence>
<dbReference type="EC" id="2.3.1.225" evidence="7"/>
<dbReference type="Pfam" id="PF01529">
    <property type="entry name" value="DHHC"/>
    <property type="match status" value="1"/>
</dbReference>
<dbReference type="EMBL" id="KQ234304">
    <property type="protein sequence ID" value="KMZ80086.1"/>
    <property type="molecule type" value="Genomic_DNA"/>
</dbReference>
<comment type="domain">
    <text evidence="7">The DHHC domain is required for palmitoyltransferase activity.</text>
</comment>
<evidence type="ECO:0000256" key="4">
    <source>
        <dbReference type="ARBA" id="ARBA00022989"/>
    </source>
</evidence>
<dbReference type="GO" id="GO:0016020">
    <property type="term" value="C:membrane"/>
    <property type="evidence" value="ECO:0007669"/>
    <property type="project" value="UniProtKB-SubCell"/>
</dbReference>
<evidence type="ECO:0000256" key="5">
    <source>
        <dbReference type="ARBA" id="ARBA00023136"/>
    </source>
</evidence>
<evidence type="ECO:0000256" key="3">
    <source>
        <dbReference type="ARBA" id="ARBA00022692"/>
    </source>
</evidence>
<keyword evidence="4 7" id="KW-1133">Transmembrane helix</keyword>
<protein>
    <recommendedName>
        <fullName evidence="7">Palmitoyltransferase</fullName>
        <ecNumber evidence="7">2.3.1.225</ecNumber>
    </recommendedName>
</protein>
<evidence type="ECO:0000256" key="1">
    <source>
        <dbReference type="ARBA" id="ARBA00004141"/>
    </source>
</evidence>
<evidence type="ECO:0000256" key="8">
    <source>
        <dbReference type="SAM" id="MobiDB-lite"/>
    </source>
</evidence>
<evidence type="ECO:0000313" key="11">
    <source>
        <dbReference type="Proteomes" id="UP000053562"/>
    </source>
</evidence>
<dbReference type="GO" id="GO:0019706">
    <property type="term" value="F:protein-cysteine S-palmitoyltransferase activity"/>
    <property type="evidence" value="ECO:0007669"/>
    <property type="project" value="UniProtKB-EC"/>
</dbReference>
<dbReference type="AlphaFoldDB" id="A0A0J9SBM0"/>
<comment type="catalytic activity">
    <reaction evidence="7">
        <text>L-cysteinyl-[protein] + hexadecanoyl-CoA = S-hexadecanoyl-L-cysteinyl-[protein] + CoA</text>
        <dbReference type="Rhea" id="RHEA:36683"/>
        <dbReference type="Rhea" id="RHEA-COMP:10131"/>
        <dbReference type="Rhea" id="RHEA-COMP:11032"/>
        <dbReference type="ChEBI" id="CHEBI:29950"/>
        <dbReference type="ChEBI" id="CHEBI:57287"/>
        <dbReference type="ChEBI" id="CHEBI:57379"/>
        <dbReference type="ChEBI" id="CHEBI:74151"/>
        <dbReference type="EC" id="2.3.1.225"/>
    </reaction>
</comment>
<keyword evidence="5 7" id="KW-0472">Membrane</keyword>
<dbReference type="InterPro" id="IPR039859">
    <property type="entry name" value="PFA4/ZDH16/20/ERF2-like"/>
</dbReference>
<evidence type="ECO:0000256" key="6">
    <source>
        <dbReference type="ARBA" id="ARBA00023315"/>
    </source>
</evidence>
<dbReference type="PANTHER" id="PTHR12246">
    <property type="entry name" value="PALMITOYLTRANSFERASE ZDHHC16"/>
    <property type="match status" value="1"/>
</dbReference>
<dbReference type="OrthoDB" id="9909019at2759"/>
<keyword evidence="3 7" id="KW-0812">Transmembrane</keyword>
<evidence type="ECO:0000256" key="7">
    <source>
        <dbReference type="RuleBase" id="RU079119"/>
    </source>
</evidence>
<keyword evidence="6 7" id="KW-0012">Acyltransferase</keyword>
<proteinExistence type="inferred from homology"/>
<dbReference type="Proteomes" id="UP000053562">
    <property type="component" value="Unassembled WGS sequence"/>
</dbReference>
<evidence type="ECO:0000313" key="10">
    <source>
        <dbReference type="EMBL" id="KMZ80086.1"/>
    </source>
</evidence>
<keyword evidence="2 7" id="KW-0808">Transferase</keyword>
<feature type="transmembrane region" description="Helical" evidence="7">
    <location>
        <begin position="331"/>
        <end position="355"/>
    </location>
</feature>
<feature type="region of interest" description="Disordered" evidence="8">
    <location>
        <begin position="1"/>
        <end position="54"/>
    </location>
</feature>
<gene>
    <name evidence="10" type="ORF">PVIIG_01866</name>
</gene>
<comment type="similarity">
    <text evidence="7">Belongs to the DHHC palmitoyltransferase family.</text>
</comment>